<dbReference type="GO" id="GO:0016020">
    <property type="term" value="C:membrane"/>
    <property type="evidence" value="ECO:0007669"/>
    <property type="project" value="TreeGrafter"/>
</dbReference>
<keyword evidence="1" id="KW-0472">Membrane</keyword>
<keyword evidence="1" id="KW-1133">Transmembrane helix</keyword>
<protein>
    <submittedName>
        <fullName evidence="2">Uncharacterized protein</fullName>
    </submittedName>
</protein>
<feature type="transmembrane region" description="Helical" evidence="1">
    <location>
        <begin position="141"/>
        <end position="162"/>
    </location>
</feature>
<evidence type="ECO:0000256" key="1">
    <source>
        <dbReference type="SAM" id="Phobius"/>
    </source>
</evidence>
<keyword evidence="3" id="KW-1185">Reference proteome</keyword>
<dbReference type="Pfam" id="PF06966">
    <property type="entry name" value="DUF1295"/>
    <property type="match status" value="1"/>
</dbReference>
<reference evidence="2 3" key="1">
    <citation type="submission" date="2016-11" db="EMBL/GenBank/DDBJ databases">
        <title>Sphingorhabdus sp. LPB0140, isolated from marine environment.</title>
        <authorList>
            <person name="Kim E."/>
            <person name="Yi H."/>
        </authorList>
    </citation>
    <scope>NUCLEOTIDE SEQUENCE [LARGE SCALE GENOMIC DNA]</scope>
    <source>
        <strain evidence="2 3">LPB0140</strain>
    </source>
</reference>
<feature type="transmembrane region" description="Helical" evidence="1">
    <location>
        <begin position="6"/>
        <end position="24"/>
    </location>
</feature>
<feature type="transmembrane region" description="Helical" evidence="1">
    <location>
        <begin position="58"/>
        <end position="76"/>
    </location>
</feature>
<name>A0A1L3JB28_9SPHN</name>
<accession>A0A1L3JB28</accession>
<sequence>MLIPIILTLNAIILLFVILLCWGYSTRIKDVSFIDAVWPMGMVVMTFSSWFHSYNQDYFAIAIYMLTAIWGLRLGWHLFTRWREFGEDPRYTKIMAHSMESKGWSWNKTALLKVFLLQAPLLYIVCLPAQIAIIAGNSQSGSSIFAILGIIIALIGLGFEVVGDAQLKAFRANPDNKGKVLNSGLWRYTRHPNYFGDACFWWGIWVAQFALTTPMLALATIIGPIFLNFTLVKWSGAALLERGMAKTRPGYDEYIAKTSRFFPLPPKK</sequence>
<dbReference type="PANTHER" id="PTHR32251">
    <property type="entry name" value="3-OXO-5-ALPHA-STEROID 4-DEHYDROGENASE"/>
    <property type="match status" value="1"/>
</dbReference>
<dbReference type="PROSITE" id="PS50244">
    <property type="entry name" value="S5A_REDUCTASE"/>
    <property type="match status" value="1"/>
</dbReference>
<dbReference type="EMBL" id="CP018154">
    <property type="protein sequence ID" value="APG62331.1"/>
    <property type="molecule type" value="Genomic_DNA"/>
</dbReference>
<dbReference type="Gene3D" id="1.20.120.1630">
    <property type="match status" value="1"/>
</dbReference>
<dbReference type="PANTHER" id="PTHR32251:SF17">
    <property type="entry name" value="STEROID 5-ALPHA REDUCTASE C-TERMINAL DOMAIN-CONTAINING PROTEIN"/>
    <property type="match status" value="1"/>
</dbReference>
<dbReference type="AlphaFoldDB" id="A0A1L3JB28"/>
<dbReference type="RefSeq" id="WP_072558982.1">
    <property type="nucleotide sequence ID" value="NZ_CP018154.1"/>
</dbReference>
<evidence type="ECO:0000313" key="3">
    <source>
        <dbReference type="Proteomes" id="UP000242561"/>
    </source>
</evidence>
<feature type="transmembrane region" description="Helical" evidence="1">
    <location>
        <begin position="31"/>
        <end position="52"/>
    </location>
</feature>
<evidence type="ECO:0000313" key="2">
    <source>
        <dbReference type="EMBL" id="APG62331.1"/>
    </source>
</evidence>
<organism evidence="2 3">
    <name type="scientific">Sphingorhabdus lutea</name>
    <dbReference type="NCBI Taxonomy" id="1913578"/>
    <lineage>
        <taxon>Bacteria</taxon>
        <taxon>Pseudomonadati</taxon>
        <taxon>Pseudomonadota</taxon>
        <taxon>Alphaproteobacteria</taxon>
        <taxon>Sphingomonadales</taxon>
        <taxon>Sphingomonadaceae</taxon>
        <taxon>Sphingorhabdus</taxon>
    </lineage>
</organism>
<keyword evidence="1" id="KW-0812">Transmembrane</keyword>
<feature type="transmembrane region" description="Helical" evidence="1">
    <location>
        <begin position="110"/>
        <end position="135"/>
    </location>
</feature>
<dbReference type="InterPro" id="IPR010721">
    <property type="entry name" value="UstE-like"/>
</dbReference>
<dbReference type="Proteomes" id="UP000242561">
    <property type="component" value="Chromosome"/>
</dbReference>
<dbReference type="KEGG" id="sphl:LPB140_05420"/>
<feature type="transmembrane region" description="Helical" evidence="1">
    <location>
        <begin position="194"/>
        <end position="211"/>
    </location>
</feature>
<proteinExistence type="predicted"/>
<dbReference type="STRING" id="1913578.LPB140_05420"/>
<dbReference type="OrthoDB" id="9779233at2"/>
<gene>
    <name evidence="2" type="ORF">LPB140_05420</name>
</gene>